<keyword evidence="3" id="KW-0805">Transcription regulation</keyword>
<evidence type="ECO:0000256" key="5">
    <source>
        <dbReference type="ARBA" id="ARBA00025466"/>
    </source>
</evidence>
<dbReference type="OrthoDB" id="8038770at2759"/>
<evidence type="ECO:0000256" key="3">
    <source>
        <dbReference type="ARBA" id="ARBA00023015"/>
    </source>
</evidence>
<dbReference type="EMBL" id="OU900096">
    <property type="protein sequence ID" value="CAG9860811.1"/>
    <property type="molecule type" value="Genomic_DNA"/>
</dbReference>
<sequence length="131" mass="15020">MNFNTQTHIISQAQKECLVNFLEDHDYLVQLGRKGKPIDVEKNSKGWKELASLLNSKMGPRKTVHQWKETFNELKAKARARASVIEKQSLGPEANQTEKHLSPLEHRLLADWLVQTNLENVRLADTGMGFR</sequence>
<keyword evidence="4" id="KW-0804">Transcription</keyword>
<keyword evidence="8" id="KW-1185">Reference proteome</keyword>
<organism evidence="7 8">
    <name type="scientific">Phyllotreta striolata</name>
    <name type="common">Striped flea beetle</name>
    <name type="synonym">Crioceris striolata</name>
    <dbReference type="NCBI Taxonomy" id="444603"/>
    <lineage>
        <taxon>Eukaryota</taxon>
        <taxon>Metazoa</taxon>
        <taxon>Ecdysozoa</taxon>
        <taxon>Arthropoda</taxon>
        <taxon>Hexapoda</taxon>
        <taxon>Insecta</taxon>
        <taxon>Pterygota</taxon>
        <taxon>Neoptera</taxon>
        <taxon>Endopterygota</taxon>
        <taxon>Coleoptera</taxon>
        <taxon>Polyphaga</taxon>
        <taxon>Cucujiformia</taxon>
        <taxon>Chrysomeloidea</taxon>
        <taxon>Chrysomelidae</taxon>
        <taxon>Galerucinae</taxon>
        <taxon>Alticini</taxon>
        <taxon>Phyllotreta</taxon>
    </lineage>
</organism>
<dbReference type="InterPro" id="IPR028002">
    <property type="entry name" value="Myb_DNA-bind_5"/>
</dbReference>
<protein>
    <recommendedName>
        <fullName evidence="2">Regulatory protein zeste</fullName>
    </recommendedName>
</protein>
<evidence type="ECO:0000313" key="8">
    <source>
        <dbReference type="Proteomes" id="UP001153712"/>
    </source>
</evidence>
<evidence type="ECO:0000256" key="2">
    <source>
        <dbReference type="ARBA" id="ARBA00016807"/>
    </source>
</evidence>
<dbReference type="Pfam" id="PF13873">
    <property type="entry name" value="Myb_DNA-bind_5"/>
    <property type="match status" value="1"/>
</dbReference>
<reference evidence="7" key="1">
    <citation type="submission" date="2022-01" db="EMBL/GenBank/DDBJ databases">
        <authorList>
            <person name="King R."/>
        </authorList>
    </citation>
    <scope>NUCLEOTIDE SEQUENCE</scope>
</reference>
<name>A0A9N9XT01_PHYSR</name>
<evidence type="ECO:0000313" key="7">
    <source>
        <dbReference type="EMBL" id="CAG9860811.1"/>
    </source>
</evidence>
<evidence type="ECO:0000256" key="1">
    <source>
        <dbReference type="ARBA" id="ARBA00011764"/>
    </source>
</evidence>
<comment type="function">
    <text evidence="5">Involved in transvection phenomena (= synapsis-dependent gene expression), where the synaptic pairing of chromosomes carrying genes with which zeste interacts influences the expression of these genes. Zeste binds to DNA and stimulates transcription from a nearby promoter.</text>
</comment>
<dbReference type="AlphaFoldDB" id="A0A9N9XT01"/>
<evidence type="ECO:0000256" key="4">
    <source>
        <dbReference type="ARBA" id="ARBA00023163"/>
    </source>
</evidence>
<feature type="domain" description="Myb/SANT-like DNA-binding" evidence="6">
    <location>
        <begin position="11"/>
        <end position="81"/>
    </location>
</feature>
<gene>
    <name evidence="7" type="ORF">PHYEVI_LOCUS7160</name>
</gene>
<proteinExistence type="predicted"/>
<accession>A0A9N9XT01</accession>
<dbReference type="Proteomes" id="UP001153712">
    <property type="component" value="Chromosome 3"/>
</dbReference>
<evidence type="ECO:0000259" key="6">
    <source>
        <dbReference type="Pfam" id="PF13873"/>
    </source>
</evidence>
<comment type="subunit">
    <text evidence="1">Self-associates forming complexes of several hundred monomers.</text>
</comment>